<name>A0A1A6XY67_STEMA</name>
<dbReference type="EMBL" id="LYVJ01000004">
    <property type="protein sequence ID" value="OBU68532.1"/>
    <property type="molecule type" value="Genomic_DNA"/>
</dbReference>
<dbReference type="Proteomes" id="UP000092256">
    <property type="component" value="Unassembled WGS sequence"/>
</dbReference>
<comment type="caution">
    <text evidence="1">The sequence shown here is derived from an EMBL/GenBank/DDBJ whole genome shotgun (WGS) entry which is preliminary data.</text>
</comment>
<protein>
    <recommendedName>
        <fullName evidence="3">Flagellar protein FliT</fullName>
    </recommendedName>
</protein>
<accession>A0A1A6XY67</accession>
<gene>
    <name evidence="1" type="ORF">A9K58_06915</name>
</gene>
<evidence type="ECO:0000313" key="1">
    <source>
        <dbReference type="EMBL" id="OBU68532.1"/>
    </source>
</evidence>
<reference evidence="1 2" key="1">
    <citation type="submission" date="2016-05" db="EMBL/GenBank/DDBJ databases">
        <title>Draft Genome Sequences of Stenotrophomonas maltophilia Strains Sm32COP, Sm41DVV, Sm46PAILV, SmF3, SmF22, SmSOFb1 and SmCVFa1, Isolated from Different Manures, in France.</title>
        <authorList>
            <person name="Nazaret S."/>
            <person name="Bodilis J."/>
        </authorList>
    </citation>
    <scope>NUCLEOTIDE SEQUENCE [LARGE SCALE GENOMIC DNA]</scope>
    <source>
        <strain evidence="1 2">Sm46PAILV</strain>
    </source>
</reference>
<evidence type="ECO:0000313" key="2">
    <source>
        <dbReference type="Proteomes" id="UP000092256"/>
    </source>
</evidence>
<organism evidence="1 2">
    <name type="scientific">Stenotrophomonas maltophilia</name>
    <name type="common">Pseudomonas maltophilia</name>
    <name type="synonym">Xanthomonas maltophilia</name>
    <dbReference type="NCBI Taxonomy" id="40324"/>
    <lineage>
        <taxon>Bacteria</taxon>
        <taxon>Pseudomonadati</taxon>
        <taxon>Pseudomonadota</taxon>
        <taxon>Gammaproteobacteria</taxon>
        <taxon>Lysobacterales</taxon>
        <taxon>Lysobacteraceae</taxon>
        <taxon>Stenotrophomonas</taxon>
        <taxon>Stenotrophomonas maltophilia group</taxon>
    </lineage>
</organism>
<evidence type="ECO:0008006" key="3">
    <source>
        <dbReference type="Google" id="ProtNLM"/>
    </source>
</evidence>
<sequence>MNLHALHAQLDAFEKALDDEALDQAGILLDGHDSALHALLSQSLGPADQAPLQALFERQQSLLGLLRHRRDAVAALINDGQRSLRAAHAYLQAESLA</sequence>
<proteinExistence type="predicted"/>
<dbReference type="AlphaFoldDB" id="A0A1A6XY67"/>
<dbReference type="OrthoDB" id="6051413at2"/>
<dbReference type="RefSeq" id="WP_065198651.1">
    <property type="nucleotide sequence ID" value="NZ_LYVJ01000004.1"/>
</dbReference>